<dbReference type="Proteomes" id="UP000661006">
    <property type="component" value="Unassembled WGS sequence"/>
</dbReference>
<dbReference type="EMBL" id="JABCQN010000003">
    <property type="protein sequence ID" value="MBF0870877.1"/>
    <property type="molecule type" value="Genomic_DNA"/>
</dbReference>
<sequence length="183" mass="19303">MLGLPLIRIFIMKRILLPLSIALFACHAGSALADDASCKSGLHPLPAGYEGWSNPSPLNAATQAGALSASRLTLGHAATIRLAHTPDVHFVERPAEPGGSVSFSGMVVFEAPKDGTYRVMLPNKTWIDVLQGIVPASSTHHQHGPDCSGIRKMVDFPLKSGTYTLQLAGSGQQDIPVMVSSVP</sequence>
<evidence type="ECO:0008006" key="4">
    <source>
        <dbReference type="Google" id="ProtNLM"/>
    </source>
</evidence>
<gene>
    <name evidence="2" type="ORF">HKD32_08460</name>
</gene>
<comment type="caution">
    <text evidence="2">The sequence shown here is derived from an EMBL/GenBank/DDBJ whole genome shotgun (WGS) entry which is preliminary data.</text>
</comment>
<evidence type="ECO:0000313" key="3">
    <source>
        <dbReference type="Proteomes" id="UP000661006"/>
    </source>
</evidence>
<protein>
    <recommendedName>
        <fullName evidence="4">Homogentisate 1,2-dioxygenase</fullName>
    </recommendedName>
</protein>
<name>A0A9Q2FN50_GLUJA</name>
<dbReference type="AlphaFoldDB" id="A0A9Q2FN50"/>
<accession>A0A9Q2FN50</accession>
<feature type="chain" id="PRO_5040426480" description="Homogentisate 1,2-dioxygenase" evidence="1">
    <location>
        <begin position="34"/>
        <end position="183"/>
    </location>
</feature>
<keyword evidence="1" id="KW-0732">Signal</keyword>
<reference evidence="2" key="1">
    <citation type="submission" date="2020-04" db="EMBL/GenBank/DDBJ databases">
        <authorList>
            <person name="Sombolestani A."/>
        </authorList>
    </citation>
    <scope>NUCLEOTIDE SEQUENCE</scope>
    <source>
        <strain evidence="2">R71697</strain>
    </source>
</reference>
<proteinExistence type="predicted"/>
<feature type="signal peptide" evidence="1">
    <location>
        <begin position="1"/>
        <end position="33"/>
    </location>
</feature>
<organism evidence="2 3">
    <name type="scientific">Gluconobacter japonicus</name>
    <dbReference type="NCBI Taxonomy" id="376620"/>
    <lineage>
        <taxon>Bacteria</taxon>
        <taxon>Pseudomonadati</taxon>
        <taxon>Pseudomonadota</taxon>
        <taxon>Alphaproteobacteria</taxon>
        <taxon>Acetobacterales</taxon>
        <taxon>Acetobacteraceae</taxon>
        <taxon>Gluconobacter</taxon>
    </lineage>
</organism>
<evidence type="ECO:0000313" key="2">
    <source>
        <dbReference type="EMBL" id="MBF0870877.1"/>
    </source>
</evidence>
<evidence type="ECO:0000256" key="1">
    <source>
        <dbReference type="SAM" id="SignalP"/>
    </source>
</evidence>
<reference evidence="2" key="2">
    <citation type="submission" date="2020-11" db="EMBL/GenBank/DDBJ databases">
        <title>Description of novel Gluconobacter species.</title>
        <authorList>
            <person name="Cleenwerck I."/>
            <person name="Cnockaert M."/>
            <person name="Borremans W."/>
            <person name="Wieme A.D."/>
            <person name="De Vuyst L."/>
            <person name="Vandamme P."/>
        </authorList>
    </citation>
    <scope>NUCLEOTIDE SEQUENCE</scope>
    <source>
        <strain evidence="2">R71697</strain>
    </source>
</reference>